<dbReference type="PROSITE" id="PS51671">
    <property type="entry name" value="ACT"/>
    <property type="match status" value="1"/>
</dbReference>
<organism evidence="3 4">
    <name type="scientific">Niallia alba</name>
    <dbReference type="NCBI Taxonomy" id="2729105"/>
    <lineage>
        <taxon>Bacteria</taxon>
        <taxon>Bacillati</taxon>
        <taxon>Bacillota</taxon>
        <taxon>Bacilli</taxon>
        <taxon>Bacillales</taxon>
        <taxon>Bacillaceae</taxon>
        <taxon>Niallia</taxon>
    </lineage>
</organism>
<protein>
    <recommendedName>
        <fullName evidence="1">UPF0237 protein HHU08_09120</fullName>
    </recommendedName>
</protein>
<dbReference type="Proteomes" id="UP000588491">
    <property type="component" value="Unassembled WGS sequence"/>
</dbReference>
<dbReference type="Pfam" id="PF13740">
    <property type="entry name" value="ACT_6"/>
    <property type="match status" value="1"/>
</dbReference>
<dbReference type="HAMAP" id="MF_01054">
    <property type="entry name" value="UPF0237"/>
    <property type="match status" value="1"/>
</dbReference>
<dbReference type="SUPFAM" id="SSF55021">
    <property type="entry name" value="ACT-like"/>
    <property type="match status" value="1"/>
</dbReference>
<dbReference type="PANTHER" id="PTHR34875:SF6">
    <property type="entry name" value="UPF0237 PROTEIN MJ1558"/>
    <property type="match status" value="1"/>
</dbReference>
<dbReference type="CDD" id="cd04872">
    <property type="entry name" value="ACT_1ZPV"/>
    <property type="match status" value="1"/>
</dbReference>
<dbReference type="InterPro" id="IPR050990">
    <property type="entry name" value="UPF0237/GcvR_regulator"/>
</dbReference>
<dbReference type="InterPro" id="IPR002912">
    <property type="entry name" value="ACT_dom"/>
</dbReference>
<dbReference type="InterPro" id="IPR045865">
    <property type="entry name" value="ACT-like_dom_sf"/>
</dbReference>
<evidence type="ECO:0000259" key="2">
    <source>
        <dbReference type="PROSITE" id="PS51671"/>
    </source>
</evidence>
<accession>A0A7Y0K8M2</accession>
<comment type="caution">
    <text evidence="3">The sequence shown here is derived from an EMBL/GenBank/DDBJ whole genome shotgun (WGS) entry which is preliminary data.</text>
</comment>
<dbReference type="RefSeq" id="WP_016200923.1">
    <property type="nucleotide sequence ID" value="NZ_JABBPK010000001.1"/>
</dbReference>
<dbReference type="Gene3D" id="3.30.70.260">
    <property type="match status" value="1"/>
</dbReference>
<gene>
    <name evidence="3" type="ORF">HHU08_09120</name>
</gene>
<dbReference type="PANTHER" id="PTHR34875">
    <property type="entry name" value="UPF0237 PROTEIN MJ1558"/>
    <property type="match status" value="1"/>
</dbReference>
<sequence>MVQQRRAVVSVVGKDQIGIISRVTTILSNNHINILDISQTILQDFFTMMMLVDITEKENLDTLTKQFDELSEQLHLKINIQLEDIFQSMHRV</sequence>
<name>A0A7Y0K8M2_9BACI</name>
<evidence type="ECO:0000313" key="3">
    <source>
        <dbReference type="EMBL" id="NMO77154.1"/>
    </source>
</evidence>
<reference evidence="3 4" key="1">
    <citation type="submission" date="2020-04" db="EMBL/GenBank/DDBJ databases">
        <title>Bacillus sp. UniB3 isolated from commercial digestive syrup.</title>
        <authorList>
            <person name="Thorat V."/>
            <person name="Kirdat K."/>
            <person name="Tiwarekar B."/>
            <person name="Yadav A."/>
        </authorList>
    </citation>
    <scope>NUCLEOTIDE SEQUENCE [LARGE SCALE GENOMIC DNA]</scope>
    <source>
        <strain evidence="3 4">UniB3</strain>
    </source>
</reference>
<dbReference type="AlphaFoldDB" id="A0A7Y0K8M2"/>
<dbReference type="EMBL" id="JABBPK010000001">
    <property type="protein sequence ID" value="NMO77154.1"/>
    <property type="molecule type" value="Genomic_DNA"/>
</dbReference>
<evidence type="ECO:0000256" key="1">
    <source>
        <dbReference type="HAMAP-Rule" id="MF_01054"/>
    </source>
</evidence>
<dbReference type="NCBIfam" id="NF001220">
    <property type="entry name" value="PRK00194.1"/>
    <property type="match status" value="1"/>
</dbReference>
<comment type="similarity">
    <text evidence="1">Belongs to the UPF0237 family.</text>
</comment>
<evidence type="ECO:0000313" key="4">
    <source>
        <dbReference type="Proteomes" id="UP000588491"/>
    </source>
</evidence>
<proteinExistence type="inferred from homology"/>
<feature type="domain" description="ACT" evidence="2">
    <location>
        <begin position="8"/>
        <end position="81"/>
    </location>
</feature>
<keyword evidence="4" id="KW-1185">Reference proteome</keyword>
<dbReference type="InterPro" id="IPR022986">
    <property type="entry name" value="UPF0237_ACT"/>
</dbReference>